<dbReference type="AlphaFoldDB" id="A0A975H434"/>
<sequence length="523" mass="57750">MSDWRLLRQPLVWIALALAAWLGLALALIHISLDAFGRAQLAQWLAARTVLLMAVWMFAVVLAMLALRRWWLPRVVALPELAEQARAVVNATQPLHIKTRGQSHQQPLADAINALAAQRDALRGDITAEVMRANASLRLERNRLAALMAELTQSVVVCNRDGRVLLYNQHARRQFRTLTDTPPLAGGAELIGIGRSIYDVFDKQLVAHALVSIQKRLARGAAQPSAQFVTATPGGQLLRVQVAPVTEVGDGATALDGFVLMLDNITRSFEEESVRVRLLHGLTEGSRASLASLRAAVEMLGYDDLEPAMRDRFLAVLRDETATMVARVDAVARQSADSLRTRWPLEEMLGAEFVDVAVRQLGQQCRVPVAAGAVDAALWLKLDGFSMLQALVHLGQRMVEEFSVRALMLRLATHGARAQLDLVWTGPAMSTETVMGWEIDPMRSGGETLPLSVRDVIERHDAEMWFERDRVSHQGFFRFLLPLASSGDEVRERTMPVGSRSEFFDFDLLDATGGDTVRRTAAP</sequence>
<keyword evidence="1" id="KW-0472">Membrane</keyword>
<name>A0A975H434_9BURK</name>
<protein>
    <recommendedName>
        <fullName evidence="4">DNA polymerase III subunit epsilon</fullName>
    </recommendedName>
</protein>
<dbReference type="Gene3D" id="3.30.450.20">
    <property type="entry name" value="PAS domain"/>
    <property type="match status" value="1"/>
</dbReference>
<gene>
    <name evidence="2" type="ORF">J1M35_03235</name>
</gene>
<evidence type="ECO:0008006" key="4">
    <source>
        <dbReference type="Google" id="ProtNLM"/>
    </source>
</evidence>
<dbReference type="InterPro" id="IPR035965">
    <property type="entry name" value="PAS-like_dom_sf"/>
</dbReference>
<feature type="transmembrane region" description="Helical" evidence="1">
    <location>
        <begin position="12"/>
        <end position="33"/>
    </location>
</feature>
<dbReference type="RefSeq" id="WP_208009780.1">
    <property type="nucleotide sequence ID" value="NZ_CP071796.1"/>
</dbReference>
<evidence type="ECO:0000313" key="2">
    <source>
        <dbReference type="EMBL" id="QTD45945.1"/>
    </source>
</evidence>
<keyword evidence="3" id="KW-1185">Reference proteome</keyword>
<evidence type="ECO:0000313" key="3">
    <source>
        <dbReference type="Proteomes" id="UP000663903"/>
    </source>
</evidence>
<feature type="transmembrane region" description="Helical" evidence="1">
    <location>
        <begin position="45"/>
        <end position="67"/>
    </location>
</feature>
<organism evidence="2 3">
    <name type="scientific">Ottowia testudinis</name>
    <dbReference type="NCBI Taxonomy" id="2816950"/>
    <lineage>
        <taxon>Bacteria</taxon>
        <taxon>Pseudomonadati</taxon>
        <taxon>Pseudomonadota</taxon>
        <taxon>Betaproteobacteria</taxon>
        <taxon>Burkholderiales</taxon>
        <taxon>Comamonadaceae</taxon>
        <taxon>Ottowia</taxon>
    </lineage>
</organism>
<reference evidence="2" key="1">
    <citation type="submission" date="2021-03" db="EMBL/GenBank/DDBJ databases">
        <title>Ottowia sp. 27C isolated from the cloaca of a Giant Asian pond turtle (Heosemys grandis).</title>
        <authorList>
            <person name="Spergser J."/>
            <person name="Busse H.-J."/>
        </authorList>
    </citation>
    <scope>NUCLEOTIDE SEQUENCE</scope>
    <source>
        <strain evidence="2">27C</strain>
    </source>
</reference>
<dbReference type="SUPFAM" id="SSF55785">
    <property type="entry name" value="PYP-like sensor domain (PAS domain)"/>
    <property type="match status" value="1"/>
</dbReference>
<evidence type="ECO:0000256" key="1">
    <source>
        <dbReference type="SAM" id="Phobius"/>
    </source>
</evidence>
<accession>A0A975H434</accession>
<dbReference type="KEGG" id="otd:J1M35_03235"/>
<proteinExistence type="predicted"/>
<keyword evidence="1" id="KW-0812">Transmembrane</keyword>
<dbReference type="Proteomes" id="UP000663903">
    <property type="component" value="Chromosome"/>
</dbReference>
<keyword evidence="1" id="KW-1133">Transmembrane helix</keyword>
<dbReference type="EMBL" id="CP071796">
    <property type="protein sequence ID" value="QTD45945.1"/>
    <property type="molecule type" value="Genomic_DNA"/>
</dbReference>